<dbReference type="SUPFAM" id="SSF88946">
    <property type="entry name" value="Sigma2 domain of RNA polymerase sigma factors"/>
    <property type="match status" value="1"/>
</dbReference>
<dbReference type="GO" id="GO:0003677">
    <property type="term" value="F:DNA binding"/>
    <property type="evidence" value="ECO:0007669"/>
    <property type="project" value="UniProtKB-UniRule"/>
</dbReference>
<evidence type="ECO:0000259" key="8">
    <source>
        <dbReference type="PROSITE" id="PS00716"/>
    </source>
</evidence>
<keyword evidence="3 6" id="KW-0731">Sigma factor</keyword>
<dbReference type="SUPFAM" id="SSF88659">
    <property type="entry name" value="Sigma3 and sigma4 domains of RNA polymerase sigma factors"/>
    <property type="match status" value="2"/>
</dbReference>
<dbReference type="HAMAP" id="MF_00963">
    <property type="entry name" value="Sigma70_RpoD_SigA"/>
    <property type="match status" value="1"/>
</dbReference>
<evidence type="ECO:0000256" key="7">
    <source>
        <dbReference type="SAM" id="Coils"/>
    </source>
</evidence>
<dbReference type="InterPro" id="IPR009042">
    <property type="entry name" value="RNA_pol_sigma70_r1_2"/>
</dbReference>
<dbReference type="InterPro" id="IPR013324">
    <property type="entry name" value="RNA_pol_sigma_r3/r4-like"/>
</dbReference>
<dbReference type="InterPro" id="IPR012760">
    <property type="entry name" value="RNA_pol_sigma_RpoD_C"/>
</dbReference>
<evidence type="ECO:0000256" key="2">
    <source>
        <dbReference type="ARBA" id="ARBA00023015"/>
    </source>
</evidence>
<sequence>MERRRQRMKRVKTDRFHDLKVLAGKQQYLLHDQIETFLDESASVEDMDEVYIALNDLKVDVFDSHEEAQQKLKLKRREEKRPADKQVLPHPMRYDDPVRMYLREMGRVPLLDREGEVEIAKRIKAGERQVCTALFRSTPIMKELIALGTKLKQGKVRVEEFTQIDFGNWNPEFSPKKERARALKSMDRVRALHGKLLKIQERSVGRLSEEKRKAHQEKVRAADEELLKELYALNMNNKLIERLAERMKGLAKRFEEAESDVTTMEWNWGKTGEEVHALLKRIKKSRKEAKQIEKETGLKPADLDAYVLEVKNARRKVRRIEIEGRMLREQIREVATEIRSGEIARDKAKREMIEANVRLVISIAKRYTNRGLEFLDLIQEGNSGLMRAVDKFDYRKGYKFSTYATWWIRQAITRAIADQARTIRVPVHMIEAINKVVRTSRRLVQELGREPTPEEVAEKLTLPVEKIKSVLKAAQEPISLDRPIGEDDDSNLGDFIEDTSVISPAQAAAFSMLKDEVNEVLETLSKREAKVIRLRFGLTDDGCPRTLEEVGATFNVTRERIRQIEAKALRKLRHPTRSRRLKGYVEMM</sequence>
<reference evidence="9 10" key="1">
    <citation type="journal article" date="2019" name="Nat. Microbiol.">
        <title>Mediterranean grassland soil C-N compound turnover is dependent on rainfall and depth, and is mediated by genomically divergent microorganisms.</title>
        <authorList>
            <person name="Diamond S."/>
            <person name="Andeer P.F."/>
            <person name="Li Z."/>
            <person name="Crits-Christoph A."/>
            <person name="Burstein D."/>
            <person name="Anantharaman K."/>
            <person name="Lane K.R."/>
            <person name="Thomas B.C."/>
            <person name="Pan C."/>
            <person name="Northen T.R."/>
            <person name="Banfield J.F."/>
        </authorList>
    </citation>
    <scope>NUCLEOTIDE SEQUENCE [LARGE SCALE GENOMIC DNA]</scope>
    <source>
        <strain evidence="9">WS_9</strain>
    </source>
</reference>
<evidence type="ECO:0000256" key="5">
    <source>
        <dbReference type="ARBA" id="ARBA00023163"/>
    </source>
</evidence>
<evidence type="ECO:0000313" key="9">
    <source>
        <dbReference type="EMBL" id="TMQ66698.1"/>
    </source>
</evidence>
<gene>
    <name evidence="9" type="primary">rpoD</name>
    <name evidence="6" type="synonym">sigA</name>
    <name evidence="9" type="ORF">E6K79_01960</name>
</gene>
<dbReference type="InterPro" id="IPR007627">
    <property type="entry name" value="RNA_pol_sigma70_r2"/>
</dbReference>
<dbReference type="GO" id="GO:0006352">
    <property type="term" value="P:DNA-templated transcription initiation"/>
    <property type="evidence" value="ECO:0007669"/>
    <property type="project" value="UniProtKB-UniRule"/>
</dbReference>
<dbReference type="InterPro" id="IPR013325">
    <property type="entry name" value="RNA_pol_sigma_r2"/>
</dbReference>
<dbReference type="InterPro" id="IPR050239">
    <property type="entry name" value="Sigma-70_RNA_pol_init_factors"/>
</dbReference>
<dbReference type="InterPro" id="IPR028630">
    <property type="entry name" value="Sigma70_RpoD"/>
</dbReference>
<keyword evidence="7" id="KW-0175">Coiled coil</keyword>
<dbReference type="GO" id="GO:0016987">
    <property type="term" value="F:sigma factor activity"/>
    <property type="evidence" value="ECO:0007669"/>
    <property type="project" value="UniProtKB-UniRule"/>
</dbReference>
<keyword evidence="5 6" id="KW-0804">Transcription</keyword>
<comment type="function">
    <text evidence="6">Sigma factors are initiation factors that promote the attachment of RNA polymerase to specific initiation sites and are then released. This sigma factor is the primary sigma factor during exponential growth.</text>
</comment>
<dbReference type="InterPro" id="IPR036388">
    <property type="entry name" value="WH-like_DNA-bd_sf"/>
</dbReference>
<dbReference type="Gene3D" id="1.10.601.10">
    <property type="entry name" value="RNA Polymerase Primary Sigma Factor"/>
    <property type="match status" value="1"/>
</dbReference>
<dbReference type="PROSITE" id="PS00716">
    <property type="entry name" value="SIGMA70_2"/>
    <property type="match status" value="1"/>
</dbReference>
<evidence type="ECO:0000256" key="4">
    <source>
        <dbReference type="ARBA" id="ARBA00023125"/>
    </source>
</evidence>
<dbReference type="PRINTS" id="PR00046">
    <property type="entry name" value="SIGMA70FCT"/>
</dbReference>
<dbReference type="InterPro" id="IPR007127">
    <property type="entry name" value="RNA_pol_sigma_70_r1_1"/>
</dbReference>
<comment type="caution">
    <text evidence="9">The sequence shown here is derived from an EMBL/GenBank/DDBJ whole genome shotgun (WGS) entry which is preliminary data.</text>
</comment>
<dbReference type="InterPro" id="IPR014284">
    <property type="entry name" value="RNA_pol_sigma-70_dom"/>
</dbReference>
<dbReference type="Proteomes" id="UP000317691">
    <property type="component" value="Unassembled WGS sequence"/>
</dbReference>
<dbReference type="Pfam" id="PF04542">
    <property type="entry name" value="Sigma70_r2"/>
    <property type="match status" value="1"/>
</dbReference>
<feature type="coiled-coil region" evidence="7">
    <location>
        <begin position="197"/>
        <end position="330"/>
    </location>
</feature>
<keyword evidence="4 6" id="KW-0238">DNA-binding</keyword>
<dbReference type="GO" id="GO:0005737">
    <property type="term" value="C:cytoplasm"/>
    <property type="evidence" value="ECO:0007669"/>
    <property type="project" value="UniProtKB-SubCell"/>
</dbReference>
<dbReference type="InterPro" id="IPR000943">
    <property type="entry name" value="RNA_pol_sigma70"/>
</dbReference>
<dbReference type="Gene3D" id="1.10.10.10">
    <property type="entry name" value="Winged helix-like DNA-binding domain superfamily/Winged helix DNA-binding domain"/>
    <property type="match status" value="2"/>
</dbReference>
<evidence type="ECO:0000313" key="10">
    <source>
        <dbReference type="Proteomes" id="UP000317691"/>
    </source>
</evidence>
<proteinExistence type="inferred from homology"/>
<feature type="domain" description="RNA polymerase sigma-70" evidence="8">
    <location>
        <begin position="546"/>
        <end position="572"/>
    </location>
</feature>
<protein>
    <recommendedName>
        <fullName evidence="6">RNA polymerase sigma factor SigA</fullName>
    </recommendedName>
</protein>
<evidence type="ECO:0000256" key="3">
    <source>
        <dbReference type="ARBA" id="ARBA00023082"/>
    </source>
</evidence>
<dbReference type="FunFam" id="1.10.601.10:FF:000001">
    <property type="entry name" value="RNA polymerase sigma factor SigA"/>
    <property type="match status" value="1"/>
</dbReference>
<keyword evidence="2 6" id="KW-0805">Transcription regulation</keyword>
<dbReference type="PANTHER" id="PTHR30603">
    <property type="entry name" value="RNA POLYMERASE SIGMA FACTOR RPO"/>
    <property type="match status" value="1"/>
</dbReference>
<feature type="region of interest" description="Sigma-70 factor domain-2" evidence="6">
    <location>
        <begin position="352"/>
        <end position="422"/>
    </location>
</feature>
<evidence type="ECO:0000256" key="1">
    <source>
        <dbReference type="ARBA" id="ARBA00022490"/>
    </source>
</evidence>
<feature type="short sequence motif" description="Interaction with polymerase core subunit RpoC" evidence="6">
    <location>
        <begin position="376"/>
        <end position="379"/>
    </location>
</feature>
<feature type="region of interest" description="Sigma-70 factor domain-3" evidence="6">
    <location>
        <begin position="431"/>
        <end position="507"/>
    </location>
</feature>
<dbReference type="Pfam" id="PF04545">
    <property type="entry name" value="Sigma70_r4"/>
    <property type="match status" value="1"/>
</dbReference>
<dbReference type="PANTHER" id="PTHR30603:SF60">
    <property type="entry name" value="RNA POLYMERASE SIGMA FACTOR RPOD"/>
    <property type="match status" value="1"/>
</dbReference>
<accession>A0A538TSV5</accession>
<dbReference type="InterPro" id="IPR007630">
    <property type="entry name" value="RNA_pol_sigma70_r4"/>
</dbReference>
<dbReference type="Pfam" id="PF03979">
    <property type="entry name" value="Sigma70_r1_1"/>
    <property type="match status" value="1"/>
</dbReference>
<dbReference type="EMBL" id="VBOZ01000008">
    <property type="protein sequence ID" value="TMQ66698.1"/>
    <property type="molecule type" value="Genomic_DNA"/>
</dbReference>
<dbReference type="Pfam" id="PF04539">
    <property type="entry name" value="Sigma70_r3"/>
    <property type="match status" value="1"/>
</dbReference>
<dbReference type="InterPro" id="IPR007624">
    <property type="entry name" value="RNA_pol_sigma70_r3"/>
</dbReference>
<comment type="similarity">
    <text evidence="6">Belongs to the sigma-70 factor family. RpoD/SigA subfamily.</text>
</comment>
<dbReference type="Pfam" id="PF00140">
    <property type="entry name" value="Sigma70_r1_2"/>
    <property type="match status" value="1"/>
</dbReference>
<comment type="caution">
    <text evidence="6">Lacks conserved residue(s) required for the propagation of feature annotation.</text>
</comment>
<dbReference type="NCBIfam" id="TIGR02937">
    <property type="entry name" value="sigma70-ECF"/>
    <property type="match status" value="1"/>
</dbReference>
<dbReference type="InterPro" id="IPR042189">
    <property type="entry name" value="RNA_pol_sigma_70_r1_1_sf"/>
</dbReference>
<evidence type="ECO:0000256" key="6">
    <source>
        <dbReference type="HAMAP-Rule" id="MF_00963"/>
    </source>
</evidence>
<name>A0A538TSV5_UNCEI</name>
<dbReference type="NCBIfam" id="TIGR02393">
    <property type="entry name" value="RpoD_Cterm"/>
    <property type="match status" value="1"/>
</dbReference>
<dbReference type="Gene3D" id="1.10.220.120">
    <property type="entry name" value="Sigma-70 factor, region 1.1"/>
    <property type="match status" value="1"/>
</dbReference>
<comment type="subunit">
    <text evidence="6">Interacts transiently with the RNA polymerase catalytic core.</text>
</comment>
<comment type="subcellular location">
    <subcellularLocation>
        <location evidence="6">Cytoplasm</location>
    </subcellularLocation>
</comment>
<dbReference type="AlphaFoldDB" id="A0A538TSV5"/>
<dbReference type="NCBIfam" id="NF004208">
    <property type="entry name" value="PRK05658.1"/>
    <property type="match status" value="1"/>
</dbReference>
<organism evidence="9 10">
    <name type="scientific">Eiseniibacteriota bacterium</name>
    <dbReference type="NCBI Taxonomy" id="2212470"/>
    <lineage>
        <taxon>Bacteria</taxon>
        <taxon>Candidatus Eiseniibacteriota</taxon>
    </lineage>
</organism>
<keyword evidence="1 6" id="KW-0963">Cytoplasm</keyword>
<dbReference type="CDD" id="cd06171">
    <property type="entry name" value="Sigma70_r4"/>
    <property type="match status" value="1"/>
</dbReference>
<dbReference type="FunFam" id="1.10.10.10:FF:000002">
    <property type="entry name" value="RNA polymerase sigma factor SigA"/>
    <property type="match status" value="1"/>
</dbReference>
<feature type="DNA-binding region" description="H-T-H motif" evidence="6">
    <location>
        <begin position="547"/>
        <end position="566"/>
    </location>
</feature>